<organism evidence="3 4">
    <name type="scientific">Daphnia sinensis</name>
    <dbReference type="NCBI Taxonomy" id="1820382"/>
    <lineage>
        <taxon>Eukaryota</taxon>
        <taxon>Metazoa</taxon>
        <taxon>Ecdysozoa</taxon>
        <taxon>Arthropoda</taxon>
        <taxon>Crustacea</taxon>
        <taxon>Branchiopoda</taxon>
        <taxon>Diplostraca</taxon>
        <taxon>Cladocera</taxon>
        <taxon>Anomopoda</taxon>
        <taxon>Daphniidae</taxon>
        <taxon>Daphnia</taxon>
        <taxon>Daphnia similis group</taxon>
    </lineage>
</organism>
<feature type="signal peptide" evidence="2">
    <location>
        <begin position="1"/>
        <end position="19"/>
    </location>
</feature>
<dbReference type="Proteomes" id="UP000820818">
    <property type="component" value="Linkage Group LG10"/>
</dbReference>
<gene>
    <name evidence="3" type="ORF">GHT06_022408</name>
</gene>
<evidence type="ECO:0000256" key="2">
    <source>
        <dbReference type="SAM" id="SignalP"/>
    </source>
</evidence>
<evidence type="ECO:0000313" key="3">
    <source>
        <dbReference type="EMBL" id="KAI9552071.1"/>
    </source>
</evidence>
<keyword evidence="2" id="KW-0732">Signal</keyword>
<sequence length="189" mass="18266">MTAFQLLLALATLYVAGSAMPVSDPQLLLGRQPFFQRPHRPRPGGFLPGLFGNPQQQPAVPATPAALVEAPKSPEGVVPQSPDAATPAVTGEAAVPKNPGSLFTPGAPMGSNTDISGLLGMINGGQLGSATAGGAGNGAVQDGAAIGQGTGIANVGPGGFGIGLGIGGAIATPLGNLAFGQGDSIAVGK</sequence>
<accession>A0AAD5KXT1</accession>
<name>A0AAD5KXT1_9CRUS</name>
<evidence type="ECO:0000313" key="4">
    <source>
        <dbReference type="Proteomes" id="UP000820818"/>
    </source>
</evidence>
<dbReference type="EMBL" id="WJBH02000010">
    <property type="protein sequence ID" value="KAI9552071.1"/>
    <property type="molecule type" value="Genomic_DNA"/>
</dbReference>
<comment type="caution">
    <text evidence="3">The sequence shown here is derived from an EMBL/GenBank/DDBJ whole genome shotgun (WGS) entry which is preliminary data.</text>
</comment>
<feature type="chain" id="PRO_5042133093" evidence="2">
    <location>
        <begin position="20"/>
        <end position="189"/>
    </location>
</feature>
<feature type="region of interest" description="Disordered" evidence="1">
    <location>
        <begin position="72"/>
        <end position="106"/>
    </location>
</feature>
<dbReference type="AlphaFoldDB" id="A0AAD5KXT1"/>
<reference evidence="3 4" key="1">
    <citation type="submission" date="2022-05" db="EMBL/GenBank/DDBJ databases">
        <title>A multi-omics perspective on studying reproductive biology in Daphnia sinensis.</title>
        <authorList>
            <person name="Jia J."/>
        </authorList>
    </citation>
    <scope>NUCLEOTIDE SEQUENCE [LARGE SCALE GENOMIC DNA]</scope>
    <source>
        <strain evidence="3 4">WSL</strain>
    </source>
</reference>
<evidence type="ECO:0000256" key="1">
    <source>
        <dbReference type="SAM" id="MobiDB-lite"/>
    </source>
</evidence>
<proteinExistence type="predicted"/>
<protein>
    <submittedName>
        <fullName evidence="3">Uncharacterized protein</fullName>
    </submittedName>
</protein>
<keyword evidence="4" id="KW-1185">Reference proteome</keyword>